<evidence type="ECO:0000313" key="4">
    <source>
        <dbReference type="EMBL" id="KGP74454.1"/>
    </source>
</evidence>
<dbReference type="Gene3D" id="3.40.630.30">
    <property type="match status" value="1"/>
</dbReference>
<dbReference type="PROSITE" id="PS51186">
    <property type="entry name" value="GNAT"/>
    <property type="match status" value="1"/>
</dbReference>
<dbReference type="OrthoDB" id="9776689at2"/>
<dbReference type="STRING" id="1385514.N782_12480"/>
<dbReference type="CDD" id="cd04301">
    <property type="entry name" value="NAT_SF"/>
    <property type="match status" value="1"/>
</dbReference>
<evidence type="ECO:0000256" key="2">
    <source>
        <dbReference type="ARBA" id="ARBA00023315"/>
    </source>
</evidence>
<dbReference type="PANTHER" id="PTHR43877">
    <property type="entry name" value="AMINOALKYLPHOSPHONATE N-ACETYLTRANSFERASE-RELATED-RELATED"/>
    <property type="match status" value="1"/>
</dbReference>
<accession>A0A0A2TFY3</accession>
<proteinExistence type="predicted"/>
<reference evidence="4 5" key="1">
    <citation type="journal article" date="2015" name="Stand. Genomic Sci.">
        <title>High quality draft genome sequence of the moderately halophilic bacterium Pontibacillus yanchengensis Y32(T) and comparison among Pontibacillus genomes.</title>
        <authorList>
            <person name="Huang J."/>
            <person name="Qiao Z.X."/>
            <person name="Tang J.W."/>
            <person name="Wang G."/>
        </authorList>
    </citation>
    <scope>NUCLEOTIDE SEQUENCE [LARGE SCALE GENOMIC DNA]</scope>
    <source>
        <strain evidence="4 5">Y32</strain>
    </source>
</reference>
<sequence length="1033" mass="116742">MKTMERVNIVEYHDDLAKSLAKMWNESGENWGGDAVVTTEQDVIDKEAKSTNLHTFLALVEDEVVGYCGLSEYREDIGALYIPLINVHPDYQGLKIGKQLLLTAIDKTVEYGWPRLDLFTWPGNTKAVPLYKKCGFFWEDRDDTTHLMNFMPMVLQIDWLRPFFEKHNWYTTSQRTIDIKPDGIKTNEHTFYEYKWEAGDEFVRIQFERTGRGIRLIETQDLLIEMELPDFKLLEKKDHAANYHIKNKTTTPLTVSLTGDASELVHHPLQENVTIPNEWSGEFPFSITVPKNEPSPWKTHPVVGATINIGGYKFPMKMGVFPIKAGKVEVRSVTKSWRAQQEGTLYLDLESQLEQDSTWTIKLPQNKVVKWDTSEISTDLTGKGRISIPLPVQLLQNGFLSEEVDVLVESENGESYTFTARLTQAFPGYGGKFGGDTDTHWYGYNGLTYVEIEKRNHLVKIGSIHSSEDPVGLLTPKIGKPYSEEFSKKEATDVEYIELPEAFVIKTTLASEAFSPLLLHTYLKVYGEGLVEVKHEFVNDSIEAIQSVSLLQPIFMEFKSAAIPQQGQVMKGHEALIPFMEYIRDKDISERWLFTKSMGETKGVAWPDDAVGKKDDWRFAVEYSVDSIQPQENKCLGPIQIGVNISPDWQKWREFVLGDNAPNIKETSMFALEAEDGAFISRVGESVDYAFRSLLTPYVHGTLRVKNGGGTFIKEAGKEDEITKMNVKLKHNEPGVKAIAGQFHSPGQRAALHTYQLVQGTGDVQVSPGADGWTVDNGVISMKACPDYYPGLYSLSYKGKETLHHQYPEAGPRAWWNPWGGGISYRFHAVSAYSMLKEKTKVEPATKIDQLGNQWTGICLSTSFTEHETFNGVALRQYILTLPEVPVLAVYAEIHQGANRTFAKEKLLYDSFFNPAEKLTSSYVNVKSDGIFQRYYAGVEEYELHDTPSVTIGADERKETMTVIHPTTRKMAGVYMNPEVFLVEADYEWTAAAGETTAVDPTILFFGEETQPPTHHPFHNITFWDEGTGPSSH</sequence>
<feature type="domain" description="N-acetyltransferase" evidence="3">
    <location>
        <begin position="10"/>
        <end position="158"/>
    </location>
</feature>
<dbReference type="InterPro" id="IPR016181">
    <property type="entry name" value="Acyl_CoA_acyltransferase"/>
</dbReference>
<dbReference type="Pfam" id="PF00583">
    <property type="entry name" value="Acetyltransf_1"/>
    <property type="match status" value="1"/>
</dbReference>
<evidence type="ECO:0000313" key="5">
    <source>
        <dbReference type="Proteomes" id="UP000030147"/>
    </source>
</evidence>
<name>A0A0A2TFY3_9BACI</name>
<protein>
    <submittedName>
        <fullName evidence="4">Acetyltransferase</fullName>
    </submittedName>
</protein>
<comment type="caution">
    <text evidence="4">The sequence shown here is derived from an EMBL/GenBank/DDBJ whole genome shotgun (WGS) entry which is preliminary data.</text>
</comment>
<dbReference type="InterPro" id="IPR000182">
    <property type="entry name" value="GNAT_dom"/>
</dbReference>
<keyword evidence="2" id="KW-0012">Acyltransferase</keyword>
<dbReference type="RefSeq" id="WP_036815462.1">
    <property type="nucleotide sequence ID" value="NZ_AVBF01000002.1"/>
</dbReference>
<dbReference type="Proteomes" id="UP000030147">
    <property type="component" value="Unassembled WGS sequence"/>
</dbReference>
<dbReference type="InterPro" id="IPR050832">
    <property type="entry name" value="Bact_Acetyltransf"/>
</dbReference>
<dbReference type="AlphaFoldDB" id="A0A0A2TFY3"/>
<keyword evidence="5" id="KW-1185">Reference proteome</keyword>
<dbReference type="EMBL" id="AVBF01000002">
    <property type="protein sequence ID" value="KGP74454.1"/>
    <property type="molecule type" value="Genomic_DNA"/>
</dbReference>
<dbReference type="eggNOG" id="COG0456">
    <property type="taxonomic scope" value="Bacteria"/>
</dbReference>
<evidence type="ECO:0000256" key="1">
    <source>
        <dbReference type="ARBA" id="ARBA00022679"/>
    </source>
</evidence>
<keyword evidence="1 4" id="KW-0808">Transferase</keyword>
<evidence type="ECO:0000259" key="3">
    <source>
        <dbReference type="PROSITE" id="PS51186"/>
    </source>
</evidence>
<dbReference type="SUPFAM" id="SSF55729">
    <property type="entry name" value="Acyl-CoA N-acyltransferases (Nat)"/>
    <property type="match status" value="1"/>
</dbReference>
<dbReference type="GO" id="GO:0016747">
    <property type="term" value="F:acyltransferase activity, transferring groups other than amino-acyl groups"/>
    <property type="evidence" value="ECO:0007669"/>
    <property type="project" value="InterPro"/>
</dbReference>
<gene>
    <name evidence="4" type="ORF">N782_12480</name>
</gene>
<organism evidence="4 5">
    <name type="scientific">Pontibacillus yanchengensis Y32</name>
    <dbReference type="NCBI Taxonomy" id="1385514"/>
    <lineage>
        <taxon>Bacteria</taxon>
        <taxon>Bacillati</taxon>
        <taxon>Bacillota</taxon>
        <taxon>Bacilli</taxon>
        <taxon>Bacillales</taxon>
        <taxon>Bacillaceae</taxon>
        <taxon>Pontibacillus</taxon>
    </lineage>
</organism>